<evidence type="ECO:0000256" key="2">
    <source>
        <dbReference type="ARBA" id="ARBA00022448"/>
    </source>
</evidence>
<reference evidence="15" key="1">
    <citation type="submission" date="2022-11" db="UniProtKB">
        <authorList>
            <consortium name="WormBaseParasite"/>
        </authorList>
    </citation>
    <scope>IDENTIFICATION</scope>
</reference>
<feature type="transmembrane region" description="Helical" evidence="11">
    <location>
        <begin position="206"/>
        <end position="228"/>
    </location>
</feature>
<evidence type="ECO:0000256" key="8">
    <source>
        <dbReference type="ARBA" id="ARBA00023201"/>
    </source>
</evidence>
<comment type="subcellular location">
    <subcellularLocation>
        <location evidence="1">Membrane</location>
        <topology evidence="1">Multi-pass membrane protein</topology>
    </subcellularLocation>
</comment>
<feature type="transmembrane region" description="Helical" evidence="11">
    <location>
        <begin position="248"/>
        <end position="272"/>
    </location>
</feature>
<protein>
    <recommendedName>
        <fullName evidence="9">Sodium/hydrogen exchanger</fullName>
    </recommendedName>
</protein>
<feature type="transmembrane region" description="Helical" evidence="11">
    <location>
        <begin position="175"/>
        <end position="197"/>
    </location>
</feature>
<feature type="transmembrane region" description="Helical" evidence="11">
    <location>
        <begin position="431"/>
        <end position="455"/>
    </location>
</feature>
<dbReference type="InterPro" id="IPR018422">
    <property type="entry name" value="Cation/H_exchanger_CPA1"/>
</dbReference>
<feature type="transmembrane region" description="Helical" evidence="11">
    <location>
        <begin position="400"/>
        <end position="419"/>
    </location>
</feature>
<feature type="compositionally biased region" description="Polar residues" evidence="10">
    <location>
        <begin position="687"/>
        <end position="696"/>
    </location>
</feature>
<evidence type="ECO:0000256" key="12">
    <source>
        <dbReference type="SAM" id="SignalP"/>
    </source>
</evidence>
<feature type="transmembrane region" description="Helical" evidence="11">
    <location>
        <begin position="81"/>
        <end position="101"/>
    </location>
</feature>
<sequence>MYRRQLLVLGFLFILLHFTIAEDDEESTETTVKDKPKKFQLVSFNWLRVHAPFTIGIWLLFSSIAKIIFRFWKRLADTIPDSALLIVLGLVLGYGLIHLHVDHAFFSLDSATFFLYLLPPIIFDAGYFMPNRQLFENFDSVLLFAFIGTIWNTLTIGGSLYLLGQYGLFSVQFSAFEIMLFSALISAVDPVAVIAVFEEIHVNEFLFINVFGEALFNDGASVVLYQMFSKFSVIGESNIVPTDYLLGMLSFFVISLGGAFIGIIFAMLVSIATKFTDRVKILAPVFIFVFPYLSYLTAEMLGLSSILAIVACGIMMKEYVKGNITHDASSSVKYFVKMLAQASETAIFFFLGLSTVSRNHHWDTAFVIAALVACLVFRILGVIWQCALLNRFRTKQFSPIDQFVLSYGGLRGAIAFGLSVSMPSTVLAKPLFVTTTIVVIYFTVFLQGITIRPLLNWLKVERFDGQKGNMSENFFSRCIDYTMAGLEDIAGQRGRHSIRDKYEHLNAKVLKPILMKRYKRRIFDATQIVRAYTRITLEEAIEIANRPRSSSKLTSASFCSSCSSVETSLDKSAIELKQYINGNLQNHANTQNISSENIDTLYRLFSQLLDRKLNEIRENPTAVDAAISTESDIEDDYISIMRADERQRATSSNDIRNSRARLDSITTTIGFPLQNGARPRLHLSHPNLGSQNNTRK</sequence>
<feature type="transmembrane region" description="Helical" evidence="11">
    <location>
        <begin position="301"/>
        <end position="320"/>
    </location>
</feature>
<proteinExistence type="inferred from homology"/>
<dbReference type="InterPro" id="IPR006153">
    <property type="entry name" value="Cation/H_exchanger_TM"/>
</dbReference>
<evidence type="ECO:0000256" key="7">
    <source>
        <dbReference type="ARBA" id="ARBA00023136"/>
    </source>
</evidence>
<feature type="transmembrane region" description="Helical" evidence="11">
    <location>
        <begin position="332"/>
        <end position="353"/>
    </location>
</feature>
<keyword evidence="4 11" id="KW-1133">Transmembrane helix</keyword>
<evidence type="ECO:0000313" key="14">
    <source>
        <dbReference type="Proteomes" id="UP000887540"/>
    </source>
</evidence>
<evidence type="ECO:0000256" key="9">
    <source>
        <dbReference type="RuleBase" id="RU003722"/>
    </source>
</evidence>
<evidence type="ECO:0000256" key="1">
    <source>
        <dbReference type="ARBA" id="ARBA00004141"/>
    </source>
</evidence>
<dbReference type="Gene3D" id="6.10.140.1330">
    <property type="match status" value="1"/>
</dbReference>
<name>A0A914DQY2_9BILA</name>
<dbReference type="NCBIfam" id="TIGR00840">
    <property type="entry name" value="b_cpa1"/>
    <property type="match status" value="1"/>
</dbReference>
<dbReference type="Pfam" id="PF00999">
    <property type="entry name" value="Na_H_Exchanger"/>
    <property type="match status" value="1"/>
</dbReference>
<feature type="region of interest" description="Disordered" evidence="10">
    <location>
        <begin position="671"/>
        <end position="696"/>
    </location>
</feature>
<evidence type="ECO:0000313" key="15">
    <source>
        <dbReference type="WBParaSite" id="ACRNAN_scaffold3554.g8403.t1"/>
    </source>
</evidence>
<dbReference type="InterPro" id="IPR004709">
    <property type="entry name" value="NaH_exchanger"/>
</dbReference>
<keyword evidence="2 9" id="KW-0813">Transport</keyword>
<keyword evidence="7 11" id="KW-0472">Membrane</keyword>
<evidence type="ECO:0000256" key="5">
    <source>
        <dbReference type="ARBA" id="ARBA00023053"/>
    </source>
</evidence>
<keyword evidence="8 9" id="KW-0739">Sodium transport</keyword>
<evidence type="ECO:0000256" key="4">
    <source>
        <dbReference type="ARBA" id="ARBA00022989"/>
    </source>
</evidence>
<feature type="transmembrane region" description="Helical" evidence="11">
    <location>
        <begin position="141"/>
        <end position="163"/>
    </location>
</feature>
<dbReference type="PANTHER" id="PTHR10110:SF98">
    <property type="entry name" value="SODIUM_HYDROGEN EXCHANGER"/>
    <property type="match status" value="1"/>
</dbReference>
<evidence type="ECO:0000256" key="3">
    <source>
        <dbReference type="ARBA" id="ARBA00022692"/>
    </source>
</evidence>
<evidence type="ECO:0000259" key="13">
    <source>
        <dbReference type="Pfam" id="PF00999"/>
    </source>
</evidence>
<feature type="chain" id="PRO_5037180946" description="Sodium/hydrogen exchanger" evidence="12">
    <location>
        <begin position="22"/>
        <end position="696"/>
    </location>
</feature>
<evidence type="ECO:0000256" key="6">
    <source>
        <dbReference type="ARBA" id="ARBA00023065"/>
    </source>
</evidence>
<keyword evidence="9" id="KW-0050">Antiport</keyword>
<dbReference type="GO" id="GO:0051453">
    <property type="term" value="P:regulation of intracellular pH"/>
    <property type="evidence" value="ECO:0007669"/>
    <property type="project" value="TreeGrafter"/>
</dbReference>
<dbReference type="WBParaSite" id="ACRNAN_scaffold3554.g8403.t1">
    <property type="protein sequence ID" value="ACRNAN_scaffold3554.g8403.t1"/>
    <property type="gene ID" value="ACRNAN_scaffold3554.g8403"/>
</dbReference>
<evidence type="ECO:0000256" key="11">
    <source>
        <dbReference type="SAM" id="Phobius"/>
    </source>
</evidence>
<keyword evidence="3 9" id="KW-0812">Transmembrane</keyword>
<dbReference type="AlphaFoldDB" id="A0A914DQY2"/>
<keyword evidence="5" id="KW-0915">Sodium</keyword>
<comment type="similarity">
    <text evidence="9">Belongs to the monovalent cation:proton antiporter 1 (CPA1) transporter (TC 2.A.36) family.</text>
</comment>
<dbReference type="Proteomes" id="UP000887540">
    <property type="component" value="Unplaced"/>
</dbReference>
<feature type="domain" description="Cation/H+ exchanger transmembrane" evidence="13">
    <location>
        <begin position="61"/>
        <end position="457"/>
    </location>
</feature>
<feature type="transmembrane region" description="Helical" evidence="11">
    <location>
        <begin position="45"/>
        <end position="69"/>
    </location>
</feature>
<dbReference type="PANTHER" id="PTHR10110">
    <property type="entry name" value="SODIUM/HYDROGEN EXCHANGER"/>
    <property type="match status" value="1"/>
</dbReference>
<feature type="transmembrane region" description="Helical" evidence="11">
    <location>
        <begin position="113"/>
        <end position="129"/>
    </location>
</feature>
<keyword evidence="6 9" id="KW-0406">Ion transport</keyword>
<keyword evidence="14" id="KW-1185">Reference proteome</keyword>
<accession>A0A914DQY2</accession>
<dbReference type="GO" id="GO:0005886">
    <property type="term" value="C:plasma membrane"/>
    <property type="evidence" value="ECO:0007669"/>
    <property type="project" value="TreeGrafter"/>
</dbReference>
<dbReference type="GO" id="GO:0015386">
    <property type="term" value="F:potassium:proton antiporter activity"/>
    <property type="evidence" value="ECO:0007669"/>
    <property type="project" value="TreeGrafter"/>
</dbReference>
<feature type="transmembrane region" description="Helical" evidence="11">
    <location>
        <begin position="365"/>
        <end position="388"/>
    </location>
</feature>
<dbReference type="GO" id="GO:0098719">
    <property type="term" value="P:sodium ion import across plasma membrane"/>
    <property type="evidence" value="ECO:0007669"/>
    <property type="project" value="TreeGrafter"/>
</dbReference>
<dbReference type="PRINTS" id="PR01084">
    <property type="entry name" value="NAHEXCHNGR"/>
</dbReference>
<organism evidence="14 15">
    <name type="scientific">Acrobeloides nanus</name>
    <dbReference type="NCBI Taxonomy" id="290746"/>
    <lineage>
        <taxon>Eukaryota</taxon>
        <taxon>Metazoa</taxon>
        <taxon>Ecdysozoa</taxon>
        <taxon>Nematoda</taxon>
        <taxon>Chromadorea</taxon>
        <taxon>Rhabditida</taxon>
        <taxon>Tylenchina</taxon>
        <taxon>Cephalobomorpha</taxon>
        <taxon>Cephaloboidea</taxon>
        <taxon>Cephalobidae</taxon>
        <taxon>Acrobeloides</taxon>
    </lineage>
</organism>
<feature type="signal peptide" evidence="12">
    <location>
        <begin position="1"/>
        <end position="21"/>
    </location>
</feature>
<evidence type="ECO:0000256" key="10">
    <source>
        <dbReference type="SAM" id="MobiDB-lite"/>
    </source>
</evidence>
<keyword evidence="12" id="KW-0732">Signal</keyword>
<dbReference type="GO" id="GO:0015385">
    <property type="term" value="F:sodium:proton antiporter activity"/>
    <property type="evidence" value="ECO:0007669"/>
    <property type="project" value="InterPro"/>
</dbReference>